<evidence type="ECO:0000259" key="21">
    <source>
        <dbReference type="PROSITE" id="PS50894"/>
    </source>
</evidence>
<evidence type="ECO:0000256" key="3">
    <source>
        <dbReference type="ARBA" id="ARBA00012438"/>
    </source>
</evidence>
<feature type="modified residue" description="4-aspartylphosphate" evidence="15">
    <location>
        <position position="937"/>
    </location>
</feature>
<proteinExistence type="predicted"/>
<feature type="domain" description="HPt" evidence="21">
    <location>
        <begin position="1050"/>
        <end position="1141"/>
    </location>
</feature>
<dbReference type="InterPro" id="IPR008207">
    <property type="entry name" value="Sig_transdc_His_kin_Hpt_dom"/>
</dbReference>
<dbReference type="SMART" id="SM00086">
    <property type="entry name" value="PAC"/>
    <property type="match status" value="2"/>
</dbReference>
<comment type="subcellular location">
    <subcellularLocation>
        <location evidence="2">Cell membrane</location>
        <topology evidence="2">Multi-pass membrane protein</topology>
    </subcellularLocation>
</comment>
<organism evidence="22 24">
    <name type="scientific">Pseudomonas baetica</name>
    <dbReference type="NCBI Taxonomy" id="674054"/>
    <lineage>
        <taxon>Bacteria</taxon>
        <taxon>Pseudomonadati</taxon>
        <taxon>Pseudomonadota</taxon>
        <taxon>Gammaproteobacteria</taxon>
        <taxon>Pseudomonadales</taxon>
        <taxon>Pseudomonadaceae</taxon>
        <taxon>Pseudomonas</taxon>
    </lineage>
</organism>
<dbReference type="PANTHER" id="PTHR45339">
    <property type="entry name" value="HYBRID SIGNAL TRANSDUCTION HISTIDINE KINASE J"/>
    <property type="match status" value="1"/>
</dbReference>
<dbReference type="CDD" id="cd17546">
    <property type="entry name" value="REC_hyHK_CKI1_RcsC-like"/>
    <property type="match status" value="1"/>
</dbReference>
<dbReference type="InterPro" id="IPR036097">
    <property type="entry name" value="HisK_dim/P_sf"/>
</dbReference>
<dbReference type="CDD" id="cd12914">
    <property type="entry name" value="PDC1_DGC_like"/>
    <property type="match status" value="1"/>
</dbReference>
<dbReference type="Gene3D" id="1.10.287.130">
    <property type="match status" value="1"/>
</dbReference>
<dbReference type="InterPro" id="IPR000014">
    <property type="entry name" value="PAS"/>
</dbReference>
<dbReference type="InterPro" id="IPR035965">
    <property type="entry name" value="PAS-like_dom_sf"/>
</dbReference>
<evidence type="ECO:0000256" key="9">
    <source>
        <dbReference type="ARBA" id="ARBA00022777"/>
    </source>
</evidence>
<evidence type="ECO:0000259" key="17">
    <source>
        <dbReference type="PROSITE" id="PS50109"/>
    </source>
</evidence>
<sequence length="1225" mass="136319">MLHRLMTFFDRHKVFCYALGIILSVGGGLLLGNLYRAQAEQRYRIDTQAMTEDYAARLGTWNADGFAIGALSMLGRHAQSLKQVISEPAPSTALKVEAATPLKSLALVVGAGHAYVVNQQGVIVAAYDSLGRSVEGLNIGFRPYFKTAMQGKPTVYGAISRTLGQRMFFMAAPVYASSTSQDKAIGVVVAGFDARVLDAELNKTSRHHLQMILSPGGVVLSSNLSSLLLKSDRSWSPETFTGDVRQQFGNYPFTNGVPERLPFDVEQPVVSFEGQRYAVSRTSFDWNDPNGSWAVIRLDSLDAVLSEGQFLLIEGASALLLFLMFWAGLRRLTDAVQHKRDMQRIEQSERRLDLALQSGALGLWDWNVSLGTIINNDVWMRMLGYSQPELDRTFGNGLERWTCLVHPEDREPTMTRLMDHLNHRVGEYRAEYRMRHKSGRWLWVLDIGKVMERDARGEAIRVTGVLQDITQSIEVQRSIVDSQTKLQSMIANIPGVVFRSLPSREREMVFLSDAIETLSGYPAHHFQSGHAYREIVHPDDLEIFNRSLDSTSYILEYRIIMASNEVRWVYDKGQIIQNNGLPQYLDGVIFDISERKAVEAQVQQSRQEAELATQAKSEFLDNMSHEIRTPLNAIIGMAHLVLGMPLERAQRQYIEKMDRAAKGLVSVVNSVLDLSKIEAGKLSIEQVSFDLHEMVQDVLGLMSQRARERNIELRLDIPSHLSRVYIGDPFRLTQVLINLVDNSIKFTDVGHVTLGVRQLSQWSDTAMLCFSVADTGLGMSEEQRIRLFSAFVQADPSISRRYGGTGLGLTISRRIVRLMQGDIWVNSIEGQGSEFKFTAQLKLAHPASTKELSPRPVCWAGNTGGVTTLTDSGMSTCDYAQLLAGARILVVEDNLLNQEVVDGLLQHAKVHVVMTESGEEALNLLMRDTQFDAVLMDCQLPVMDGYETARQIRLHAHLQRLPIIAVTANILADVKGRALSAGMNDCITKPLEIKAFYRTLVCWIKTRELQVLPSVIESPSAAMVSPPESLLALDGSSINTALGLAVVNQDEALYAHLLRIFYADNQQLLEHLWLAHEALDTTAIGRLAHSLRGCAGHIGATALQEAAGLLEEGCTREVDTASLIHRVADCLRPVLADLADFTAEAVPPTAVSRPLINDEKDLQLDRLARLLVEDNAEALSLIDRLCQQDDGAGLWVIQELIYDLEFAQAHALLVHYRQSVTDRMQ</sequence>
<keyword evidence="24" id="KW-1185">Reference proteome</keyword>
<evidence type="ECO:0000259" key="20">
    <source>
        <dbReference type="PROSITE" id="PS50113"/>
    </source>
</evidence>
<dbReference type="EC" id="2.7.13.3" evidence="3"/>
<dbReference type="SUPFAM" id="SSF52172">
    <property type="entry name" value="CheY-like"/>
    <property type="match status" value="1"/>
</dbReference>
<keyword evidence="4" id="KW-1003">Cell membrane</keyword>
<dbReference type="InterPro" id="IPR000700">
    <property type="entry name" value="PAS-assoc_C"/>
</dbReference>
<dbReference type="SUPFAM" id="SSF47226">
    <property type="entry name" value="Histidine-containing phosphotransfer domain, HPT domain"/>
    <property type="match status" value="1"/>
</dbReference>
<dbReference type="CDD" id="cd16922">
    <property type="entry name" value="HATPase_EvgS-ArcB-TorS-like"/>
    <property type="match status" value="1"/>
</dbReference>
<feature type="domain" description="Response regulatory" evidence="18">
    <location>
        <begin position="887"/>
        <end position="1004"/>
    </location>
</feature>
<dbReference type="CDD" id="cd00082">
    <property type="entry name" value="HisKA"/>
    <property type="match status" value="1"/>
</dbReference>
<dbReference type="InterPro" id="IPR003661">
    <property type="entry name" value="HisK_dim/P_dom"/>
</dbReference>
<dbReference type="InterPro" id="IPR001610">
    <property type="entry name" value="PAC"/>
</dbReference>
<evidence type="ECO:0000256" key="16">
    <source>
        <dbReference type="SAM" id="Phobius"/>
    </source>
</evidence>
<dbReference type="EMBL" id="PHHE01000001">
    <property type="protein sequence ID" value="PKA67311.1"/>
    <property type="molecule type" value="Genomic_DNA"/>
</dbReference>
<gene>
    <name evidence="22" type="ORF">ATI02_0004</name>
    <name evidence="23" type="ORF">ATI02_1885</name>
</gene>
<evidence type="ECO:0000256" key="2">
    <source>
        <dbReference type="ARBA" id="ARBA00004651"/>
    </source>
</evidence>
<protein>
    <recommendedName>
        <fullName evidence="3">histidine kinase</fullName>
        <ecNumber evidence="3">2.7.13.3</ecNumber>
    </recommendedName>
</protein>
<dbReference type="SUPFAM" id="SSF55874">
    <property type="entry name" value="ATPase domain of HSP90 chaperone/DNA topoisomerase II/histidine kinase"/>
    <property type="match status" value="1"/>
</dbReference>
<dbReference type="Pfam" id="PF01627">
    <property type="entry name" value="Hpt"/>
    <property type="match status" value="1"/>
</dbReference>
<dbReference type="PROSITE" id="PS50110">
    <property type="entry name" value="RESPONSE_REGULATORY"/>
    <property type="match status" value="1"/>
</dbReference>
<comment type="catalytic activity">
    <reaction evidence="1">
        <text>ATP + protein L-histidine = ADP + protein N-phospho-L-histidine.</text>
        <dbReference type="EC" id="2.7.13.3"/>
    </reaction>
</comment>
<dbReference type="PROSITE" id="PS50109">
    <property type="entry name" value="HIS_KIN"/>
    <property type="match status" value="1"/>
</dbReference>
<keyword evidence="13 16" id="KW-0472">Membrane</keyword>
<evidence type="ECO:0000259" key="19">
    <source>
        <dbReference type="PROSITE" id="PS50112"/>
    </source>
</evidence>
<comment type="caution">
    <text evidence="22">The sequence shown here is derived from an EMBL/GenBank/DDBJ whole genome shotgun (WGS) entry which is preliminary data.</text>
</comment>
<evidence type="ECO:0000256" key="6">
    <source>
        <dbReference type="ARBA" id="ARBA00022679"/>
    </source>
</evidence>
<feature type="modified residue" description="Phosphohistidine" evidence="14">
    <location>
        <position position="1089"/>
    </location>
</feature>
<dbReference type="EMBL" id="PHHE01000001">
    <property type="protein sequence ID" value="PKA69067.1"/>
    <property type="molecule type" value="Genomic_DNA"/>
</dbReference>
<feature type="domain" description="PAC" evidence="20">
    <location>
        <begin position="553"/>
        <end position="604"/>
    </location>
</feature>
<dbReference type="Pfam" id="PF00072">
    <property type="entry name" value="Response_reg"/>
    <property type="match status" value="1"/>
</dbReference>
<keyword evidence="11 16" id="KW-1133">Transmembrane helix</keyword>
<feature type="domain" description="PAC" evidence="20">
    <location>
        <begin position="428"/>
        <end position="481"/>
    </location>
</feature>
<evidence type="ECO:0000256" key="15">
    <source>
        <dbReference type="PROSITE-ProRule" id="PRU00169"/>
    </source>
</evidence>
<reference evidence="22 24" key="1">
    <citation type="submission" date="2017-11" db="EMBL/GenBank/DDBJ databases">
        <title>Genome sequencing of a diverse group of Pseudomonas species.</title>
        <authorList>
            <person name="Loper J."/>
        </authorList>
    </citation>
    <scope>NUCLEOTIDE SEQUENCE [LARGE SCALE GENOMIC DNA]</scope>
    <source>
        <strain evidence="22 24">LMG 25716</strain>
    </source>
</reference>
<dbReference type="InterPro" id="IPR004358">
    <property type="entry name" value="Sig_transdc_His_kin-like_C"/>
</dbReference>
<dbReference type="GO" id="GO:0016301">
    <property type="term" value="F:kinase activity"/>
    <property type="evidence" value="ECO:0007669"/>
    <property type="project" value="UniProtKB-KW"/>
</dbReference>
<evidence type="ECO:0000256" key="4">
    <source>
        <dbReference type="ARBA" id="ARBA00022475"/>
    </source>
</evidence>
<dbReference type="InterPro" id="IPR005467">
    <property type="entry name" value="His_kinase_dom"/>
</dbReference>
<dbReference type="InterPro" id="IPR011006">
    <property type="entry name" value="CheY-like_superfamily"/>
</dbReference>
<evidence type="ECO:0000256" key="10">
    <source>
        <dbReference type="ARBA" id="ARBA00022840"/>
    </source>
</evidence>
<accession>A0ABX4PQJ1</accession>
<evidence type="ECO:0000256" key="11">
    <source>
        <dbReference type="ARBA" id="ARBA00022989"/>
    </source>
</evidence>
<dbReference type="InterPro" id="IPR001789">
    <property type="entry name" value="Sig_transdc_resp-reg_receiver"/>
</dbReference>
<dbReference type="Gene3D" id="1.20.120.160">
    <property type="entry name" value="HPT domain"/>
    <property type="match status" value="1"/>
</dbReference>
<dbReference type="SMART" id="SM00448">
    <property type="entry name" value="REC"/>
    <property type="match status" value="1"/>
</dbReference>
<keyword evidence="7 16" id="KW-0812">Transmembrane</keyword>
<dbReference type="PANTHER" id="PTHR45339:SF1">
    <property type="entry name" value="HYBRID SIGNAL TRANSDUCTION HISTIDINE KINASE J"/>
    <property type="match status" value="1"/>
</dbReference>
<evidence type="ECO:0000256" key="12">
    <source>
        <dbReference type="ARBA" id="ARBA00023012"/>
    </source>
</evidence>
<feature type="domain" description="Histidine kinase" evidence="17">
    <location>
        <begin position="622"/>
        <end position="843"/>
    </location>
</feature>
<keyword evidence="12" id="KW-0902">Two-component regulatory system</keyword>
<dbReference type="Gene3D" id="3.30.450.20">
    <property type="entry name" value="PAS domain"/>
    <property type="match status" value="3"/>
</dbReference>
<keyword evidence="5 15" id="KW-0597">Phosphoprotein</keyword>
<dbReference type="Proteomes" id="UP000232455">
    <property type="component" value="Unassembled WGS sequence"/>
</dbReference>
<dbReference type="SMART" id="SM00091">
    <property type="entry name" value="PAS"/>
    <property type="match status" value="2"/>
</dbReference>
<feature type="transmembrane region" description="Helical" evidence="16">
    <location>
        <begin position="12"/>
        <end position="35"/>
    </location>
</feature>
<keyword evidence="8" id="KW-0547">Nucleotide-binding</keyword>
<evidence type="ECO:0000313" key="23">
    <source>
        <dbReference type="EMBL" id="PKA69067.1"/>
    </source>
</evidence>
<dbReference type="SUPFAM" id="SSF47384">
    <property type="entry name" value="Homodimeric domain of signal transducing histidine kinase"/>
    <property type="match status" value="1"/>
</dbReference>
<name>A0ABX4PQJ1_9PSED</name>
<dbReference type="Gene3D" id="3.30.565.10">
    <property type="entry name" value="Histidine kinase-like ATPase, C-terminal domain"/>
    <property type="match status" value="1"/>
</dbReference>
<dbReference type="NCBIfam" id="TIGR00229">
    <property type="entry name" value="sensory_box"/>
    <property type="match status" value="1"/>
</dbReference>
<dbReference type="Pfam" id="PF02518">
    <property type="entry name" value="HATPase_c"/>
    <property type="match status" value="1"/>
</dbReference>
<evidence type="ECO:0000259" key="18">
    <source>
        <dbReference type="PROSITE" id="PS50110"/>
    </source>
</evidence>
<dbReference type="Pfam" id="PF00512">
    <property type="entry name" value="HisKA"/>
    <property type="match status" value="1"/>
</dbReference>
<keyword evidence="6" id="KW-0808">Transferase</keyword>
<evidence type="ECO:0000313" key="24">
    <source>
        <dbReference type="Proteomes" id="UP000232455"/>
    </source>
</evidence>
<evidence type="ECO:0000256" key="13">
    <source>
        <dbReference type="ARBA" id="ARBA00023136"/>
    </source>
</evidence>
<keyword evidence="10" id="KW-0067">ATP-binding</keyword>
<evidence type="ECO:0000256" key="5">
    <source>
        <dbReference type="ARBA" id="ARBA00022553"/>
    </source>
</evidence>
<dbReference type="InterPro" id="IPR036890">
    <property type="entry name" value="HATPase_C_sf"/>
</dbReference>
<dbReference type="InterPro" id="IPR003594">
    <property type="entry name" value="HATPase_dom"/>
</dbReference>
<dbReference type="SUPFAM" id="SSF55785">
    <property type="entry name" value="PYP-like sensor domain (PAS domain)"/>
    <property type="match status" value="2"/>
</dbReference>
<dbReference type="InterPro" id="IPR029151">
    <property type="entry name" value="Sensor-like_sf"/>
</dbReference>
<dbReference type="InterPro" id="IPR013655">
    <property type="entry name" value="PAS_fold_3"/>
</dbReference>
<dbReference type="SMART" id="SM00388">
    <property type="entry name" value="HisKA"/>
    <property type="match status" value="1"/>
</dbReference>
<dbReference type="PRINTS" id="PR00344">
    <property type="entry name" value="BCTRLSENSOR"/>
</dbReference>
<dbReference type="PROSITE" id="PS50112">
    <property type="entry name" value="PAS"/>
    <property type="match status" value="1"/>
</dbReference>
<dbReference type="PROSITE" id="PS50113">
    <property type="entry name" value="PAC"/>
    <property type="match status" value="2"/>
</dbReference>
<dbReference type="Pfam" id="PF08447">
    <property type="entry name" value="PAS_3"/>
    <property type="match status" value="2"/>
</dbReference>
<keyword evidence="9 22" id="KW-0418">Kinase</keyword>
<dbReference type="RefSeq" id="WP_100845104.1">
    <property type="nucleotide sequence ID" value="NZ_PHHE01000001.1"/>
</dbReference>
<evidence type="ECO:0000313" key="22">
    <source>
        <dbReference type="EMBL" id="PKA67311.1"/>
    </source>
</evidence>
<evidence type="ECO:0000256" key="1">
    <source>
        <dbReference type="ARBA" id="ARBA00000085"/>
    </source>
</evidence>
<evidence type="ECO:0000256" key="14">
    <source>
        <dbReference type="PROSITE-ProRule" id="PRU00110"/>
    </source>
</evidence>
<dbReference type="Gene3D" id="3.40.50.2300">
    <property type="match status" value="1"/>
</dbReference>
<dbReference type="InterPro" id="IPR036641">
    <property type="entry name" value="HPT_dom_sf"/>
</dbReference>
<dbReference type="PROSITE" id="PS50894">
    <property type="entry name" value="HPT"/>
    <property type="match status" value="1"/>
</dbReference>
<evidence type="ECO:0000256" key="7">
    <source>
        <dbReference type="ARBA" id="ARBA00022692"/>
    </source>
</evidence>
<feature type="domain" description="PAS" evidence="19">
    <location>
        <begin position="482"/>
        <end position="549"/>
    </location>
</feature>
<dbReference type="SMART" id="SM00387">
    <property type="entry name" value="HATPase_c"/>
    <property type="match status" value="1"/>
</dbReference>
<evidence type="ECO:0000256" key="8">
    <source>
        <dbReference type="ARBA" id="ARBA00022741"/>
    </source>
</evidence>
<dbReference type="CDD" id="cd00130">
    <property type="entry name" value="PAS"/>
    <property type="match status" value="2"/>
</dbReference>
<dbReference type="SUPFAM" id="SSF103190">
    <property type="entry name" value="Sensory domain-like"/>
    <property type="match status" value="1"/>
</dbReference>